<accession>A0A363ULB2</accession>
<evidence type="ECO:0000313" key="2">
    <source>
        <dbReference type="Proteomes" id="UP000251800"/>
    </source>
</evidence>
<protein>
    <submittedName>
        <fullName evidence="1">Uncharacterized protein</fullName>
    </submittedName>
</protein>
<dbReference type="RefSeq" id="WP_109719987.1">
    <property type="nucleotide sequence ID" value="NZ_QEQK01000006.1"/>
</dbReference>
<dbReference type="AlphaFoldDB" id="A0A363ULB2"/>
<proteinExistence type="predicted"/>
<comment type="caution">
    <text evidence="1">The sequence shown here is derived from an EMBL/GenBank/DDBJ whole genome shotgun (WGS) entry which is preliminary data.</text>
</comment>
<gene>
    <name evidence="1" type="ORF">DEH80_08055</name>
</gene>
<organism evidence="1 2">
    <name type="scientific">Abyssibacter profundi</name>
    <dbReference type="NCBI Taxonomy" id="2182787"/>
    <lineage>
        <taxon>Bacteria</taxon>
        <taxon>Pseudomonadati</taxon>
        <taxon>Pseudomonadota</taxon>
        <taxon>Gammaproteobacteria</taxon>
        <taxon>Chromatiales</taxon>
        <taxon>Oceanococcaceae</taxon>
        <taxon>Abyssibacter</taxon>
    </lineage>
</organism>
<reference evidence="1 2" key="1">
    <citation type="submission" date="2018-05" db="EMBL/GenBank/DDBJ databases">
        <title>Abyssibacter profundi OUC007T gen. nov., sp. nov, a marine bacterium isolated from seawater of the Mariana Trench.</title>
        <authorList>
            <person name="Zhou S."/>
        </authorList>
    </citation>
    <scope>NUCLEOTIDE SEQUENCE [LARGE SCALE GENOMIC DNA]</scope>
    <source>
        <strain evidence="1 2">OUC007</strain>
    </source>
</reference>
<dbReference type="Proteomes" id="UP000251800">
    <property type="component" value="Unassembled WGS sequence"/>
</dbReference>
<keyword evidence="2" id="KW-1185">Reference proteome</keyword>
<dbReference type="EMBL" id="QEQK01000006">
    <property type="protein sequence ID" value="PWN56216.1"/>
    <property type="molecule type" value="Genomic_DNA"/>
</dbReference>
<evidence type="ECO:0000313" key="1">
    <source>
        <dbReference type="EMBL" id="PWN56216.1"/>
    </source>
</evidence>
<name>A0A363ULB2_9GAMM</name>
<sequence>MDVRLAFEGERAVLSALATSERYARAGLRRAANRAASRLRTRAVKGITGEWHLKASYVRGRLHVGQAAGGHANAYVRARRRATLTARFPHRQVYRTRKGRRIKAGVSVRIRRGRGPQRIYSGFLVPLKRGNQSAGSLGQAIAVRTSVLRRLGKRIDAGSVGGSGARQYQVLHTTSVLEMFREQVERGEVLTDVQRYFLEQVDKEMQRAIARATA</sequence>